<reference evidence="2 3" key="1">
    <citation type="journal article" date="2013" name="Biodegradation">
        <title>Occurrence of 4-tert-butylphenol (4-t-BP) biodegradation in an aquatic sample caused by the presence of Spirodela polyrrhiza and isolation of a 4-t-BP-utilizing bacterium.</title>
        <authorList>
            <person name="Ogata Y."/>
            <person name="Toyama T."/>
            <person name="Yu N."/>
            <person name="Wang X."/>
            <person name="Sei K."/>
            <person name="Ike M."/>
        </authorList>
    </citation>
    <scope>NUCLEOTIDE SEQUENCE [LARGE SCALE GENOMIC DNA]</scope>
    <source>
        <strain evidence="2 3">OMI</strain>
    </source>
</reference>
<proteinExistence type="predicted"/>
<evidence type="ECO:0000313" key="3">
    <source>
        <dbReference type="Proteomes" id="UP000221538"/>
    </source>
</evidence>
<dbReference type="EMBL" id="BEWI01000032">
    <property type="protein sequence ID" value="GAY23177.1"/>
    <property type="molecule type" value="Genomic_DNA"/>
</dbReference>
<evidence type="ECO:0000313" key="2">
    <source>
        <dbReference type="EMBL" id="GAY23177.1"/>
    </source>
</evidence>
<name>A0A292ZIC9_SPHSA</name>
<comment type="caution">
    <text evidence="2">The sequence shown here is derived from an EMBL/GenBank/DDBJ whole genome shotgun (WGS) entry which is preliminary data.</text>
</comment>
<accession>A0A292ZIC9</accession>
<evidence type="ECO:0000256" key="1">
    <source>
        <dbReference type="SAM" id="MobiDB-lite"/>
    </source>
</evidence>
<feature type="region of interest" description="Disordered" evidence="1">
    <location>
        <begin position="1"/>
        <end position="26"/>
    </location>
</feature>
<dbReference type="Proteomes" id="UP000221538">
    <property type="component" value="Unassembled WGS sequence"/>
</dbReference>
<dbReference type="AlphaFoldDB" id="A0A292ZIC9"/>
<sequence length="59" mass="6233">MAGGDGEAKGLVKGSGRGQVRLRAARRGAPIMQRRLDRLRCPGMQMDLGLGPIGGMRTV</sequence>
<gene>
    <name evidence="2" type="ORF">SFOMI_3743</name>
</gene>
<protein>
    <submittedName>
        <fullName evidence="2">Uncharacterized protein</fullName>
    </submittedName>
</protein>
<reference evidence="2 3" key="2">
    <citation type="journal article" date="2013" name="Environ. Sci. Technol.">
        <title>The 4-tert-butylphenol-utilizing bacterium Sphingobium fuliginis OMI can degrade bisphenols via phenolic ring hydroxylation and meta-cleavage pathway.</title>
        <authorList>
            <person name="Ogata Y."/>
            <person name="Goda S."/>
            <person name="Toyama T."/>
            <person name="Sei K."/>
            <person name="Ike M."/>
        </authorList>
    </citation>
    <scope>NUCLEOTIDE SEQUENCE [LARGE SCALE GENOMIC DNA]</scope>
    <source>
        <strain evidence="2 3">OMI</strain>
    </source>
</reference>
<organism evidence="2 3">
    <name type="scientific">Sphingobium fuliginis (strain ATCC 27551)</name>
    <dbReference type="NCBI Taxonomy" id="336203"/>
    <lineage>
        <taxon>Bacteria</taxon>
        <taxon>Pseudomonadati</taxon>
        <taxon>Pseudomonadota</taxon>
        <taxon>Alphaproteobacteria</taxon>
        <taxon>Sphingomonadales</taxon>
        <taxon>Sphingomonadaceae</taxon>
        <taxon>Sphingobium</taxon>
    </lineage>
</organism>
<feature type="compositionally biased region" description="Basic and acidic residues" evidence="1">
    <location>
        <begin position="1"/>
        <end position="10"/>
    </location>
</feature>